<evidence type="ECO:0000259" key="9">
    <source>
        <dbReference type="PROSITE" id="PS50109"/>
    </source>
</evidence>
<dbReference type="Gene3D" id="1.10.287.130">
    <property type="match status" value="1"/>
</dbReference>
<dbReference type="Gene3D" id="3.30.450.40">
    <property type="match status" value="1"/>
</dbReference>
<dbReference type="CDD" id="cd17546">
    <property type="entry name" value="REC_hyHK_CKI1_RcsC-like"/>
    <property type="match status" value="1"/>
</dbReference>
<organism evidence="11 12">
    <name type="scientific">Seminavis robusta</name>
    <dbReference type="NCBI Taxonomy" id="568900"/>
    <lineage>
        <taxon>Eukaryota</taxon>
        <taxon>Sar</taxon>
        <taxon>Stramenopiles</taxon>
        <taxon>Ochrophyta</taxon>
        <taxon>Bacillariophyta</taxon>
        <taxon>Bacillariophyceae</taxon>
        <taxon>Bacillariophycidae</taxon>
        <taxon>Naviculales</taxon>
        <taxon>Naviculaceae</taxon>
        <taxon>Seminavis</taxon>
    </lineage>
</organism>
<dbReference type="PROSITE" id="PS50046">
    <property type="entry name" value="PHYTOCHROME_2"/>
    <property type="match status" value="1"/>
</dbReference>
<evidence type="ECO:0000313" key="11">
    <source>
        <dbReference type="EMBL" id="CAB9512451.1"/>
    </source>
</evidence>
<dbReference type="InterPro" id="IPR043150">
    <property type="entry name" value="Phytochrome_PHY_sf"/>
</dbReference>
<dbReference type="Pfam" id="PF00360">
    <property type="entry name" value="PHY"/>
    <property type="match status" value="1"/>
</dbReference>
<dbReference type="PROSITE" id="PS50110">
    <property type="entry name" value="RESPONSE_REGULATORY"/>
    <property type="match status" value="1"/>
</dbReference>
<dbReference type="SMART" id="SM00387">
    <property type="entry name" value="HATPase_c"/>
    <property type="match status" value="1"/>
</dbReference>
<evidence type="ECO:0000256" key="2">
    <source>
        <dbReference type="ARBA" id="ARBA00012438"/>
    </source>
</evidence>
<dbReference type="PROSITE" id="PS50109">
    <property type="entry name" value="HIS_KIN"/>
    <property type="match status" value="1"/>
</dbReference>
<dbReference type="GO" id="GO:0000155">
    <property type="term" value="F:phosphorelay sensor kinase activity"/>
    <property type="evidence" value="ECO:0007669"/>
    <property type="project" value="InterPro"/>
</dbReference>
<name>A0A9N8E0U3_9STRA</name>
<dbReference type="EC" id="2.7.13.3" evidence="2"/>
<dbReference type="SUPFAM" id="SSF52172">
    <property type="entry name" value="CheY-like"/>
    <property type="match status" value="1"/>
</dbReference>
<evidence type="ECO:0000256" key="7">
    <source>
        <dbReference type="SAM" id="MobiDB-lite"/>
    </source>
</evidence>
<dbReference type="InterPro" id="IPR003018">
    <property type="entry name" value="GAF"/>
</dbReference>
<dbReference type="SUPFAM" id="SSF55874">
    <property type="entry name" value="ATPase domain of HSP90 chaperone/DNA topoisomerase II/histidine kinase"/>
    <property type="match status" value="1"/>
</dbReference>
<evidence type="ECO:0000256" key="3">
    <source>
        <dbReference type="ARBA" id="ARBA00022553"/>
    </source>
</evidence>
<dbReference type="GO" id="GO:0005886">
    <property type="term" value="C:plasma membrane"/>
    <property type="evidence" value="ECO:0007669"/>
    <property type="project" value="TreeGrafter"/>
</dbReference>
<feature type="domain" description="Phytochrome chromophore attachment site" evidence="8">
    <location>
        <begin position="218"/>
        <end position="367"/>
    </location>
</feature>
<dbReference type="SMART" id="SM00388">
    <property type="entry name" value="HisKA"/>
    <property type="match status" value="1"/>
</dbReference>
<dbReference type="Pfam" id="PF02518">
    <property type="entry name" value="HATPase_c"/>
    <property type="match status" value="1"/>
</dbReference>
<dbReference type="InterPro" id="IPR029016">
    <property type="entry name" value="GAF-like_dom_sf"/>
</dbReference>
<dbReference type="InterPro" id="IPR013515">
    <property type="entry name" value="Phytochrome_cen-reg"/>
</dbReference>
<dbReference type="PANTHER" id="PTHR43047">
    <property type="entry name" value="TWO-COMPONENT HISTIDINE PROTEIN KINASE"/>
    <property type="match status" value="1"/>
</dbReference>
<dbReference type="SUPFAM" id="SSF47384">
    <property type="entry name" value="Homodimeric domain of signal transducing histidine kinase"/>
    <property type="match status" value="1"/>
</dbReference>
<dbReference type="Gene3D" id="3.30.450.20">
    <property type="entry name" value="PAS domain"/>
    <property type="match status" value="1"/>
</dbReference>
<feature type="modified residue" description="4-aspartylphosphate" evidence="6">
    <location>
        <position position="953"/>
    </location>
</feature>
<dbReference type="InterPro" id="IPR003661">
    <property type="entry name" value="HisK_dim/P_dom"/>
</dbReference>
<evidence type="ECO:0000259" key="8">
    <source>
        <dbReference type="PROSITE" id="PS50046"/>
    </source>
</evidence>
<evidence type="ECO:0000256" key="5">
    <source>
        <dbReference type="ARBA" id="ARBA00022777"/>
    </source>
</evidence>
<dbReference type="GO" id="GO:0009927">
    <property type="term" value="F:histidine phosphotransfer kinase activity"/>
    <property type="evidence" value="ECO:0007669"/>
    <property type="project" value="TreeGrafter"/>
</dbReference>
<reference evidence="11" key="1">
    <citation type="submission" date="2020-06" db="EMBL/GenBank/DDBJ databases">
        <authorList>
            <consortium name="Plant Systems Biology data submission"/>
        </authorList>
    </citation>
    <scope>NUCLEOTIDE SEQUENCE</scope>
    <source>
        <strain evidence="11">D6</strain>
    </source>
</reference>
<dbReference type="PRINTS" id="PR00344">
    <property type="entry name" value="BCTRLSENSOR"/>
</dbReference>
<dbReference type="EMBL" id="CAICTM010000536">
    <property type="protein sequence ID" value="CAB9512451.1"/>
    <property type="molecule type" value="Genomic_DNA"/>
</dbReference>
<accession>A0A9N8E0U3</accession>
<dbReference type="GO" id="GO:0006355">
    <property type="term" value="P:regulation of DNA-templated transcription"/>
    <property type="evidence" value="ECO:0007669"/>
    <property type="project" value="InterPro"/>
</dbReference>
<dbReference type="SMART" id="SM00448">
    <property type="entry name" value="REC"/>
    <property type="match status" value="1"/>
</dbReference>
<gene>
    <name evidence="11" type="ORF">SEMRO_537_G162340.1</name>
</gene>
<evidence type="ECO:0000313" key="12">
    <source>
        <dbReference type="Proteomes" id="UP001153069"/>
    </source>
</evidence>
<keyword evidence="5" id="KW-0418">Kinase</keyword>
<dbReference type="InterPro" id="IPR036097">
    <property type="entry name" value="HisK_dim/P_sf"/>
</dbReference>
<dbReference type="Pfam" id="PF01590">
    <property type="entry name" value="GAF"/>
    <property type="match status" value="1"/>
</dbReference>
<protein>
    <recommendedName>
        <fullName evidence="2">histidine kinase</fullName>
        <ecNumber evidence="2">2.7.13.3</ecNumber>
    </recommendedName>
</protein>
<evidence type="ECO:0000259" key="10">
    <source>
        <dbReference type="PROSITE" id="PS50110"/>
    </source>
</evidence>
<dbReference type="Proteomes" id="UP001153069">
    <property type="component" value="Unassembled WGS sequence"/>
</dbReference>
<comment type="catalytic activity">
    <reaction evidence="1">
        <text>ATP + protein L-histidine = ADP + protein N-phospho-L-histidine.</text>
        <dbReference type="EC" id="2.7.13.3"/>
    </reaction>
</comment>
<keyword evidence="12" id="KW-1185">Reference proteome</keyword>
<dbReference type="Pfam" id="PF00072">
    <property type="entry name" value="Response_reg"/>
    <property type="match status" value="1"/>
</dbReference>
<dbReference type="InterPro" id="IPR005467">
    <property type="entry name" value="His_kinase_dom"/>
</dbReference>
<dbReference type="Gene3D" id="3.40.50.2300">
    <property type="match status" value="1"/>
</dbReference>
<comment type="caution">
    <text evidence="11">The sequence shown here is derived from an EMBL/GenBank/DDBJ whole genome shotgun (WGS) entry which is preliminary data.</text>
</comment>
<evidence type="ECO:0000256" key="4">
    <source>
        <dbReference type="ARBA" id="ARBA00022679"/>
    </source>
</evidence>
<dbReference type="InterPro" id="IPR004358">
    <property type="entry name" value="Sig_transdc_His_kin-like_C"/>
</dbReference>
<dbReference type="AlphaFoldDB" id="A0A9N8E0U3"/>
<feature type="domain" description="Histidine kinase" evidence="9">
    <location>
        <begin position="597"/>
        <end position="867"/>
    </location>
</feature>
<dbReference type="Pfam" id="PF00512">
    <property type="entry name" value="HisKA"/>
    <property type="match status" value="1"/>
</dbReference>
<evidence type="ECO:0000256" key="1">
    <source>
        <dbReference type="ARBA" id="ARBA00000085"/>
    </source>
</evidence>
<keyword evidence="3 6" id="KW-0597">Phosphoprotein</keyword>
<feature type="region of interest" description="Disordered" evidence="7">
    <location>
        <begin position="1"/>
        <end position="21"/>
    </location>
</feature>
<dbReference type="InterPro" id="IPR011006">
    <property type="entry name" value="CheY-like_superfamily"/>
</dbReference>
<dbReference type="InterPro" id="IPR036890">
    <property type="entry name" value="HATPase_C_sf"/>
</dbReference>
<dbReference type="InterPro" id="IPR016132">
    <property type="entry name" value="Phyto_chromo_attachment"/>
</dbReference>
<dbReference type="OrthoDB" id="2015534at2759"/>
<evidence type="ECO:0000256" key="6">
    <source>
        <dbReference type="PROSITE-ProRule" id="PRU00169"/>
    </source>
</evidence>
<dbReference type="Gene3D" id="3.30.450.270">
    <property type="match status" value="1"/>
</dbReference>
<dbReference type="GO" id="GO:0009584">
    <property type="term" value="P:detection of visible light"/>
    <property type="evidence" value="ECO:0007669"/>
    <property type="project" value="InterPro"/>
</dbReference>
<feature type="domain" description="Response regulatory" evidence="10">
    <location>
        <begin position="898"/>
        <end position="1023"/>
    </location>
</feature>
<dbReference type="PANTHER" id="PTHR43047:SF72">
    <property type="entry name" value="OSMOSENSING HISTIDINE PROTEIN KINASE SLN1"/>
    <property type="match status" value="1"/>
</dbReference>
<dbReference type="Gene3D" id="3.30.565.10">
    <property type="entry name" value="Histidine kinase-like ATPase, C-terminal domain"/>
    <property type="match status" value="1"/>
</dbReference>
<proteinExistence type="predicted"/>
<dbReference type="InterPro" id="IPR001789">
    <property type="entry name" value="Sig_transdc_resp-reg_receiver"/>
</dbReference>
<feature type="compositionally biased region" description="Basic and acidic residues" evidence="7">
    <location>
        <begin position="8"/>
        <end position="21"/>
    </location>
</feature>
<dbReference type="CDD" id="cd00082">
    <property type="entry name" value="HisKA"/>
    <property type="match status" value="1"/>
</dbReference>
<sequence length="1028" mass="114867">MSMNTHIEFPKDQDRKTAASTRLADRNKISEKELSECDREQLHLVGHIQGGSGHVIFLSYPSGQIIAADAHVRAVPWVRKRGTMPLKRKGEFSSNNNNMDTTEMENKSREILGAFLQYWIPFGLYQDLFEAIEGMKMAKSTRTFHFYKHKRKSYAITLSSTSRDCSVVGLEIEEVDGNEATSDFYSTLVSLGRIMEFYVDEKIATTACDTIFNLLGKYDRGMVYQFNDDNSGEVVHEIKKDFVSSSYLGMRFPASDIPKSSRELYVKNGLRYIHDVESDETPIVDLQSRTANNNNNNNNSEMDLSQCRMRAVAKPHIVYLRNMGVLCSMSIAIVVENELWGLLAFHGYTKPFKPSLHQRIACETINSMVSVKVEALKKKAQSVRIIELSETLLRWSQNSSVAENLQTIGTDILHVIDADILVGRIQDPSKEEADVVVVGDKSIAPQDSVWAKFNDHPSRELCAINTRSALEAMGISKEMSPACGIVYFKHGLVQLLLGRGLRCQDVRWGGNPDEPKLKIGGILNPRKSFETYMEKARQESRAWSSSDLQVISALTDRVSEHSHNRMMSLLKADIEDANVKYFNAIARARENNNFFAQMSHEIRTPFHGVMGCLNILDESRKEMKTEEVKDLINTALSSGNHMLHLLDNIINISKNKYLSHSITREKYNYHTLASEATQSLKSLALSKQIKFHSEVFPQHDYIVIVTDKTKVVQIVSNIINNAIKFSPKGRINVKFQLAETRRDTIRKWGEVASSYAGTVYTMTEGEVLYSVSSVESEVAKLTELENQKWMLASVTDSGCGMKPEELAEMLQPYTQSGSGGSKATPIEGTGLGLFICVSLCHQLGGFLACSSTPGKGTVFHVAFPVGTPDPLAVDGDAEHQDAPAIISLPAETIPVQGPIVVCDDNKVNLKILQRALKSELKKRNLTVDVELANGGQACFDLYVKERPSVLFIDYHMPEVDGLQATEMIRQFETKNGLNPSYIISYTADVTERAAQLLLSKGTNEIMSKPPPKGFLEEITSRFQVVDQA</sequence>
<keyword evidence="4" id="KW-0808">Transferase</keyword>
<dbReference type="SUPFAM" id="SSF55781">
    <property type="entry name" value="GAF domain-like"/>
    <property type="match status" value="2"/>
</dbReference>
<dbReference type="InterPro" id="IPR003594">
    <property type="entry name" value="HATPase_dom"/>
</dbReference>